<sequence length="152" mass="17722">MIKQFALLVTMLFSLISSPVPYASVTNFSEKAVTKWTQKILMESLTASYHDSQSDIERVQKYYSHAAWDPMNLFFDKELKAINTHKLTLHPRPLNKPTVSQENNCQVKPCWRVNQSYNLPELHLNIDFSLLIIRSSTTEYLIQSLNMKVEHY</sequence>
<dbReference type="RefSeq" id="WP_058474087.1">
    <property type="nucleotide sequence ID" value="NZ_CAAAIL010000001.1"/>
</dbReference>
<keyword evidence="1" id="KW-0732">Signal</keyword>
<dbReference type="OrthoDB" id="5643754at2"/>
<evidence type="ECO:0000313" key="3">
    <source>
        <dbReference type="EMBL" id="STY18712.1"/>
    </source>
</evidence>
<keyword evidence="4" id="KW-1185">Reference proteome</keyword>
<dbReference type="Proteomes" id="UP000254230">
    <property type="component" value="Unassembled WGS sequence"/>
</dbReference>
<dbReference type="AlphaFoldDB" id="A0A378KVW3"/>
<reference evidence="3 5" key="2">
    <citation type="submission" date="2018-06" db="EMBL/GenBank/DDBJ databases">
        <authorList>
            <consortium name="Pathogen Informatics"/>
            <person name="Doyle S."/>
        </authorList>
    </citation>
    <scope>NUCLEOTIDE SEQUENCE [LARGE SCALE GENOMIC DNA]</scope>
    <source>
        <strain evidence="3 5">NCTC12376</strain>
    </source>
</reference>
<reference evidence="2 4" key="1">
    <citation type="submission" date="2015-11" db="EMBL/GenBank/DDBJ databases">
        <title>Genomic analysis of 38 Legionella species identifies large and diverse effector repertoires.</title>
        <authorList>
            <person name="Burstein D."/>
            <person name="Amaro F."/>
            <person name="Zusman T."/>
            <person name="Lifshitz Z."/>
            <person name="Cohen O."/>
            <person name="Gilbert J.A."/>
            <person name="Pupko T."/>
            <person name="Shuman H.A."/>
            <person name="Segal G."/>
        </authorList>
    </citation>
    <scope>NUCLEOTIDE SEQUENCE [LARGE SCALE GENOMIC DNA]</scope>
    <source>
        <strain evidence="2 4">ATCC 49507</strain>
    </source>
</reference>
<feature type="chain" id="PRO_5016820702" evidence="1">
    <location>
        <begin position="24"/>
        <end position="152"/>
    </location>
</feature>
<gene>
    <name evidence="2" type="ORF">Lqua_1926</name>
    <name evidence="3" type="ORF">NCTC12376_02533</name>
</gene>
<organism evidence="3 5">
    <name type="scientific">Legionella quateirensis</name>
    <dbReference type="NCBI Taxonomy" id="45072"/>
    <lineage>
        <taxon>Bacteria</taxon>
        <taxon>Pseudomonadati</taxon>
        <taxon>Pseudomonadota</taxon>
        <taxon>Gammaproteobacteria</taxon>
        <taxon>Legionellales</taxon>
        <taxon>Legionellaceae</taxon>
        <taxon>Legionella</taxon>
    </lineage>
</organism>
<evidence type="ECO:0000256" key="1">
    <source>
        <dbReference type="SAM" id="SignalP"/>
    </source>
</evidence>
<feature type="signal peptide" evidence="1">
    <location>
        <begin position="1"/>
        <end position="23"/>
    </location>
</feature>
<dbReference type="Proteomes" id="UP000054639">
    <property type="component" value="Unassembled WGS sequence"/>
</dbReference>
<evidence type="ECO:0000313" key="2">
    <source>
        <dbReference type="EMBL" id="KTD47533.1"/>
    </source>
</evidence>
<accession>A0A378KVW3</accession>
<evidence type="ECO:0000313" key="4">
    <source>
        <dbReference type="Proteomes" id="UP000054639"/>
    </source>
</evidence>
<dbReference type="EMBL" id="LNYR01000031">
    <property type="protein sequence ID" value="KTD47533.1"/>
    <property type="molecule type" value="Genomic_DNA"/>
</dbReference>
<protein>
    <submittedName>
        <fullName evidence="3">Macrophage killing protein with similarity to conjugation protein</fullName>
    </submittedName>
</protein>
<dbReference type="EMBL" id="UGOW01000001">
    <property type="protein sequence ID" value="STY18712.1"/>
    <property type="molecule type" value="Genomic_DNA"/>
</dbReference>
<proteinExistence type="predicted"/>
<name>A0A378KVW3_9GAMM</name>
<evidence type="ECO:0000313" key="5">
    <source>
        <dbReference type="Proteomes" id="UP000254230"/>
    </source>
</evidence>